<evidence type="ECO:0000259" key="1">
    <source>
        <dbReference type="Pfam" id="PF13518"/>
    </source>
</evidence>
<proteinExistence type="predicted"/>
<name>A0A6C0JK94_9ZZZZ</name>
<dbReference type="EMBL" id="MN740430">
    <property type="protein sequence ID" value="QHU06072.1"/>
    <property type="molecule type" value="Genomic_DNA"/>
</dbReference>
<dbReference type="SUPFAM" id="SSF46689">
    <property type="entry name" value="Homeodomain-like"/>
    <property type="match status" value="1"/>
</dbReference>
<dbReference type="Pfam" id="PF13518">
    <property type="entry name" value="HTH_28"/>
    <property type="match status" value="1"/>
</dbReference>
<accession>A0A6C0JK94</accession>
<feature type="domain" description="Insertion element IS150 protein InsJ-like helix-turn-helix" evidence="1">
    <location>
        <begin position="9"/>
        <end position="46"/>
    </location>
</feature>
<reference evidence="2" key="1">
    <citation type="journal article" date="2020" name="Nature">
        <title>Giant virus diversity and host interactions through global metagenomics.</title>
        <authorList>
            <person name="Schulz F."/>
            <person name="Roux S."/>
            <person name="Paez-Espino D."/>
            <person name="Jungbluth S."/>
            <person name="Walsh D.A."/>
            <person name="Denef V.J."/>
            <person name="McMahon K.D."/>
            <person name="Konstantinidis K.T."/>
            <person name="Eloe-Fadrosh E.A."/>
            <person name="Kyrpides N.C."/>
            <person name="Woyke T."/>
        </authorList>
    </citation>
    <scope>NUCLEOTIDE SEQUENCE</scope>
    <source>
        <strain evidence="2">GVMAG-M-3300027747-57</strain>
    </source>
</reference>
<dbReference type="InterPro" id="IPR055247">
    <property type="entry name" value="InsJ-like_HTH"/>
</dbReference>
<dbReference type="AlphaFoldDB" id="A0A6C0JK94"/>
<dbReference type="InterPro" id="IPR009057">
    <property type="entry name" value="Homeodomain-like_sf"/>
</dbReference>
<organism evidence="2">
    <name type="scientific">viral metagenome</name>
    <dbReference type="NCBI Taxonomy" id="1070528"/>
    <lineage>
        <taxon>unclassified sequences</taxon>
        <taxon>metagenomes</taxon>
        <taxon>organismal metagenomes</taxon>
    </lineage>
</organism>
<protein>
    <recommendedName>
        <fullName evidence="1">Insertion element IS150 protein InsJ-like helix-turn-helix domain-containing protein</fullName>
    </recommendedName>
</protein>
<evidence type="ECO:0000313" key="2">
    <source>
        <dbReference type="EMBL" id="QHU06072.1"/>
    </source>
</evidence>
<sequence>MTHKSEDYKISAVKYYLKNKDNIRKTCKIFDCKKSTLQRWIHRYKTTKNITRNVENYQQLENNVNKAIGKVKPENYKNYFEYAYNLKEGMEIKRKQSTRRRKLKNYK</sequence>